<feature type="region of interest" description="Disordered" evidence="1">
    <location>
        <begin position="99"/>
        <end position="119"/>
    </location>
</feature>
<reference evidence="2 3" key="1">
    <citation type="submission" date="2022-01" db="EMBL/GenBank/DDBJ databases">
        <title>Collection of gut derived symbiotic bacterial strains cultured from healthy donors.</title>
        <authorList>
            <person name="Lin H."/>
            <person name="Kohout C."/>
            <person name="Waligurski E."/>
            <person name="Pamer E.G."/>
        </authorList>
    </citation>
    <scope>NUCLEOTIDE SEQUENCE [LARGE SCALE GENOMIC DNA]</scope>
    <source>
        <strain evidence="2 3">DFI.3.7</strain>
    </source>
</reference>
<organism evidence="2 3">
    <name type="scientific">Intestinimonas massiliensis</name>
    <name type="common">ex Afouda et al. 2020</name>
    <dbReference type="NCBI Taxonomy" id="1673721"/>
    <lineage>
        <taxon>Bacteria</taxon>
        <taxon>Bacillati</taxon>
        <taxon>Bacillota</taxon>
        <taxon>Clostridia</taxon>
        <taxon>Eubacteriales</taxon>
        <taxon>Intestinimonas</taxon>
    </lineage>
</organism>
<dbReference type="EMBL" id="JAKNJB010000006">
    <property type="protein sequence ID" value="MCG4526347.1"/>
    <property type="molecule type" value="Genomic_DNA"/>
</dbReference>
<evidence type="ECO:0000313" key="3">
    <source>
        <dbReference type="Proteomes" id="UP001200313"/>
    </source>
</evidence>
<accession>A0ABS9M6C2</accession>
<protein>
    <recommendedName>
        <fullName evidence="4">Transposase</fullName>
    </recommendedName>
</protein>
<keyword evidence="3" id="KW-1185">Reference proteome</keyword>
<dbReference type="RefSeq" id="WP_238073370.1">
    <property type="nucleotide sequence ID" value="NZ_JAKNJB010000006.1"/>
</dbReference>
<name>A0ABS9M6C2_9FIRM</name>
<dbReference type="Proteomes" id="UP001200313">
    <property type="component" value="Unassembled WGS sequence"/>
</dbReference>
<evidence type="ECO:0008006" key="4">
    <source>
        <dbReference type="Google" id="ProtNLM"/>
    </source>
</evidence>
<sequence>MDIGPQTLAYCGEDVLDLVELAPGAQNLQKEIRRINRSMDRSRRATNPGMFDKIIPRNRLPRELLASHSKRKWVKSKQCREMELHRRYLYHKQADLRKVKHQQLANKPQAAPPGGSGRA</sequence>
<evidence type="ECO:0000256" key="1">
    <source>
        <dbReference type="SAM" id="MobiDB-lite"/>
    </source>
</evidence>
<evidence type="ECO:0000313" key="2">
    <source>
        <dbReference type="EMBL" id="MCG4526347.1"/>
    </source>
</evidence>
<proteinExistence type="predicted"/>
<comment type="caution">
    <text evidence="2">The sequence shown here is derived from an EMBL/GenBank/DDBJ whole genome shotgun (WGS) entry which is preliminary data.</text>
</comment>
<gene>
    <name evidence="2" type="ORF">L0P79_04560</name>
</gene>